<protein>
    <submittedName>
        <fullName evidence="9">Glutaredoxin Grx2</fullName>
    </submittedName>
</protein>
<dbReference type="SUPFAM" id="SSF52833">
    <property type="entry name" value="Thioredoxin-like"/>
    <property type="match status" value="1"/>
</dbReference>
<evidence type="ECO:0000313" key="10">
    <source>
        <dbReference type="Proteomes" id="UP000016088"/>
    </source>
</evidence>
<evidence type="ECO:0000256" key="7">
    <source>
        <dbReference type="ARBA" id="ARBA00047960"/>
    </source>
</evidence>
<dbReference type="PROSITE" id="PS00195">
    <property type="entry name" value="GLUTAREDOXIN_1"/>
    <property type="match status" value="1"/>
</dbReference>
<dbReference type="InterPro" id="IPR011899">
    <property type="entry name" value="Glutaredoxin_euk/vir"/>
</dbReference>
<dbReference type="GO" id="GO:0015038">
    <property type="term" value="F:glutathione disulfide oxidoreductase activity"/>
    <property type="evidence" value="ECO:0007669"/>
    <property type="project" value="EnsemblFungi"/>
</dbReference>
<dbReference type="NCBIfam" id="TIGR02180">
    <property type="entry name" value="GRX_euk"/>
    <property type="match status" value="1"/>
</dbReference>
<dbReference type="PRINTS" id="PR00160">
    <property type="entry name" value="GLUTAREDOXIN"/>
</dbReference>
<dbReference type="VEuPathDB" id="FungiDB:SOCG_03142"/>
<keyword evidence="10" id="KW-1185">Reference proteome</keyword>
<keyword evidence="4" id="KW-1015">Disulfide bond</keyword>
<dbReference type="GO" id="GO:0019430">
    <property type="term" value="P:removal of superoxide radicals"/>
    <property type="evidence" value="ECO:0007669"/>
    <property type="project" value="EnsemblFungi"/>
</dbReference>
<evidence type="ECO:0000313" key="9">
    <source>
        <dbReference type="EMBL" id="EPX73925.1"/>
    </source>
</evidence>
<dbReference type="AlphaFoldDB" id="S9R6J7"/>
<comment type="catalytic activity">
    <reaction evidence="7">
        <text>RX + glutathione = an S-substituted glutathione + a halide anion + H(+)</text>
        <dbReference type="Rhea" id="RHEA:16437"/>
        <dbReference type="ChEBI" id="CHEBI:15378"/>
        <dbReference type="ChEBI" id="CHEBI:16042"/>
        <dbReference type="ChEBI" id="CHEBI:17792"/>
        <dbReference type="ChEBI" id="CHEBI:57925"/>
        <dbReference type="ChEBI" id="CHEBI:90779"/>
        <dbReference type="EC" id="2.5.1.18"/>
    </reaction>
</comment>
<dbReference type="InterPro" id="IPR036249">
    <property type="entry name" value="Thioredoxin-like_sf"/>
</dbReference>
<dbReference type="EMBL" id="KE503206">
    <property type="protein sequence ID" value="EPX73925.1"/>
    <property type="molecule type" value="Genomic_DNA"/>
</dbReference>
<evidence type="ECO:0000256" key="3">
    <source>
        <dbReference type="ARBA" id="ARBA00022982"/>
    </source>
</evidence>
<name>S9R6J7_SCHOY</name>
<dbReference type="PROSITE" id="PS51354">
    <property type="entry name" value="GLUTAREDOXIN_2"/>
    <property type="match status" value="1"/>
</dbReference>
<dbReference type="Gene3D" id="3.40.30.10">
    <property type="entry name" value="Glutaredoxin"/>
    <property type="match status" value="1"/>
</dbReference>
<dbReference type="InterPro" id="IPR002109">
    <property type="entry name" value="Glutaredoxin"/>
</dbReference>
<organism evidence="9 10">
    <name type="scientific">Schizosaccharomyces octosporus (strain yFS286)</name>
    <name type="common">Fission yeast</name>
    <name type="synonym">Octosporomyces octosporus</name>
    <dbReference type="NCBI Taxonomy" id="483514"/>
    <lineage>
        <taxon>Eukaryota</taxon>
        <taxon>Fungi</taxon>
        <taxon>Dikarya</taxon>
        <taxon>Ascomycota</taxon>
        <taxon>Taphrinomycotina</taxon>
        <taxon>Schizosaccharomycetes</taxon>
        <taxon>Schizosaccharomycetales</taxon>
        <taxon>Schizosaccharomycetaceae</taxon>
        <taxon>Schizosaccharomyces</taxon>
    </lineage>
</organism>
<proteinExistence type="predicted"/>
<evidence type="ECO:0000256" key="6">
    <source>
        <dbReference type="ARBA" id="ARBA00035808"/>
    </source>
</evidence>
<comment type="catalytic activity">
    <reaction evidence="1">
        <text>2 glutathione + H2O2 = glutathione disulfide + 2 H2O</text>
        <dbReference type="Rhea" id="RHEA:16833"/>
        <dbReference type="ChEBI" id="CHEBI:15377"/>
        <dbReference type="ChEBI" id="CHEBI:16240"/>
        <dbReference type="ChEBI" id="CHEBI:57925"/>
        <dbReference type="ChEBI" id="CHEBI:58297"/>
        <dbReference type="EC" id="1.11.1.9"/>
    </reaction>
</comment>
<dbReference type="GO" id="GO:0005739">
    <property type="term" value="C:mitochondrion"/>
    <property type="evidence" value="ECO:0007669"/>
    <property type="project" value="EnsemblFungi"/>
</dbReference>
<keyword evidence="2" id="KW-0813">Transport</keyword>
<dbReference type="HOGENOM" id="CLU_026126_7_2_1"/>
<dbReference type="GO" id="GO:0004602">
    <property type="term" value="F:glutathione peroxidase activity"/>
    <property type="evidence" value="ECO:0007669"/>
    <property type="project" value="UniProtKB-EC"/>
</dbReference>
<keyword evidence="5" id="KW-0676">Redox-active center</keyword>
<comment type="catalytic activity">
    <reaction evidence="6">
        <text>1-chloro-2,4-dinitrobenzene + glutathione = 2,4-dinitrophenyl-S-glutathione + chloride + H(+)</text>
        <dbReference type="Rhea" id="RHEA:51220"/>
        <dbReference type="ChEBI" id="CHEBI:15378"/>
        <dbReference type="ChEBI" id="CHEBI:17996"/>
        <dbReference type="ChEBI" id="CHEBI:34718"/>
        <dbReference type="ChEBI" id="CHEBI:57925"/>
        <dbReference type="ChEBI" id="CHEBI:133977"/>
        <dbReference type="EC" id="2.5.1.18"/>
    </reaction>
</comment>
<dbReference type="PANTHER" id="PTHR45694:SF27">
    <property type="entry name" value="GLUTAREDOXIN-2"/>
    <property type="match status" value="1"/>
</dbReference>
<dbReference type="InterPro" id="IPR014025">
    <property type="entry name" value="Glutaredoxin_subgr"/>
</dbReference>
<accession>S9R6J7</accession>
<feature type="domain" description="Glutaredoxin" evidence="8">
    <location>
        <begin position="18"/>
        <end position="80"/>
    </location>
</feature>
<dbReference type="GO" id="GO:0005634">
    <property type="term" value="C:nucleus"/>
    <property type="evidence" value="ECO:0007669"/>
    <property type="project" value="EnsemblFungi"/>
</dbReference>
<dbReference type="PANTHER" id="PTHR45694">
    <property type="entry name" value="GLUTAREDOXIN 2"/>
    <property type="match status" value="1"/>
</dbReference>
<dbReference type="RefSeq" id="XP_013017084.1">
    <property type="nucleotide sequence ID" value="XM_013161630.1"/>
</dbReference>
<dbReference type="Proteomes" id="UP000016088">
    <property type="component" value="Unassembled WGS sequence"/>
</dbReference>
<dbReference type="FunFam" id="3.40.30.10:FF:000026">
    <property type="entry name" value="Glutaredoxin 2"/>
    <property type="match status" value="1"/>
</dbReference>
<dbReference type="eggNOG" id="KOG1752">
    <property type="taxonomic scope" value="Eukaryota"/>
</dbReference>
<sequence>MSSLTKLFVEKAIASNPVTVFSKSYCPYCSAAKKTLTDYTAPFKSYELDQLDSGSEIQAYLMEKTGQGTVPSIFFKNEFIGGNSDLTKLRNNGKLSTMLAKLQGTSI</sequence>
<dbReference type="GO" id="GO:0004364">
    <property type="term" value="F:glutathione transferase activity"/>
    <property type="evidence" value="ECO:0007669"/>
    <property type="project" value="UniProtKB-EC"/>
</dbReference>
<gene>
    <name evidence="9" type="ORF">SOCG_03142</name>
</gene>
<dbReference type="InterPro" id="IPR011767">
    <property type="entry name" value="GLR_AS"/>
</dbReference>
<dbReference type="CDD" id="cd03419">
    <property type="entry name" value="GRX_GRXh_1_2_like"/>
    <property type="match status" value="1"/>
</dbReference>
<dbReference type="Pfam" id="PF00462">
    <property type="entry name" value="Glutaredoxin"/>
    <property type="match status" value="1"/>
</dbReference>
<evidence type="ECO:0000256" key="5">
    <source>
        <dbReference type="ARBA" id="ARBA00023284"/>
    </source>
</evidence>
<dbReference type="OMA" id="IYTSPLC"/>
<reference evidence="9 10" key="1">
    <citation type="journal article" date="2011" name="Science">
        <title>Comparative functional genomics of the fission yeasts.</title>
        <authorList>
            <person name="Rhind N."/>
            <person name="Chen Z."/>
            <person name="Yassour M."/>
            <person name="Thompson D.A."/>
            <person name="Haas B.J."/>
            <person name="Habib N."/>
            <person name="Wapinski I."/>
            <person name="Roy S."/>
            <person name="Lin M.F."/>
            <person name="Heiman D.I."/>
            <person name="Young S.K."/>
            <person name="Furuya K."/>
            <person name="Guo Y."/>
            <person name="Pidoux A."/>
            <person name="Chen H.M."/>
            <person name="Robbertse B."/>
            <person name="Goldberg J.M."/>
            <person name="Aoki K."/>
            <person name="Bayne E.H."/>
            <person name="Berlin A.M."/>
            <person name="Desjardins C.A."/>
            <person name="Dobbs E."/>
            <person name="Dukaj L."/>
            <person name="Fan L."/>
            <person name="FitzGerald M.G."/>
            <person name="French C."/>
            <person name="Gujja S."/>
            <person name="Hansen K."/>
            <person name="Keifenheim D."/>
            <person name="Levin J.Z."/>
            <person name="Mosher R.A."/>
            <person name="Mueller C.A."/>
            <person name="Pfiffner J."/>
            <person name="Priest M."/>
            <person name="Russ C."/>
            <person name="Smialowska A."/>
            <person name="Swoboda P."/>
            <person name="Sykes S.M."/>
            <person name="Vaughn M."/>
            <person name="Vengrova S."/>
            <person name="Yoder R."/>
            <person name="Zeng Q."/>
            <person name="Allshire R."/>
            <person name="Baulcombe D."/>
            <person name="Birren B.W."/>
            <person name="Brown W."/>
            <person name="Ekwall K."/>
            <person name="Kellis M."/>
            <person name="Leatherwood J."/>
            <person name="Levin H."/>
            <person name="Margalit H."/>
            <person name="Martienssen R."/>
            <person name="Nieduszynski C.A."/>
            <person name="Spatafora J.W."/>
            <person name="Friedman N."/>
            <person name="Dalgaard J.Z."/>
            <person name="Baumann P."/>
            <person name="Niki H."/>
            <person name="Regev A."/>
            <person name="Nusbaum C."/>
        </authorList>
    </citation>
    <scope>NUCLEOTIDE SEQUENCE [LARGE SCALE GENOMIC DNA]</scope>
    <source>
        <strain evidence="10">yFS286</strain>
    </source>
</reference>
<dbReference type="OrthoDB" id="418495at2759"/>
<dbReference type="GeneID" id="25032114"/>
<evidence type="ECO:0000256" key="1">
    <source>
        <dbReference type="ARBA" id="ARBA00000217"/>
    </source>
</evidence>
<evidence type="ECO:0000259" key="8">
    <source>
        <dbReference type="Pfam" id="PF00462"/>
    </source>
</evidence>
<keyword evidence="3" id="KW-0249">Electron transport</keyword>
<evidence type="ECO:0000256" key="2">
    <source>
        <dbReference type="ARBA" id="ARBA00022448"/>
    </source>
</evidence>
<evidence type="ECO:0000256" key="4">
    <source>
        <dbReference type="ARBA" id="ARBA00023157"/>
    </source>
</evidence>